<evidence type="ECO:0000313" key="1">
    <source>
        <dbReference type="EMBL" id="QKV20614.1"/>
    </source>
</evidence>
<dbReference type="Proteomes" id="UP000509367">
    <property type="component" value="Chromosome"/>
</dbReference>
<name>A0A6N1VIM9_9HYPH</name>
<gene>
    <name evidence="1" type="ORF">HTY61_09820</name>
</gene>
<dbReference type="EMBL" id="CP054836">
    <property type="protein sequence ID" value="QKV20614.1"/>
    <property type="molecule type" value="Genomic_DNA"/>
</dbReference>
<proteinExistence type="predicted"/>
<dbReference type="Gene3D" id="3.30.1580.10">
    <property type="entry name" value="Head-to-tail joining protein W"/>
    <property type="match status" value="1"/>
</dbReference>
<evidence type="ECO:0000313" key="2">
    <source>
        <dbReference type="Proteomes" id="UP000509367"/>
    </source>
</evidence>
<reference evidence="1 2" key="1">
    <citation type="submission" date="2020-06" db="EMBL/GenBank/DDBJ databases">
        <title>Oricola thermophila sp. nov. isolated from a tidal sediments.</title>
        <authorList>
            <person name="Kwon K.K."/>
            <person name="Yang S.-H."/>
            <person name="Park M.-J."/>
        </authorList>
    </citation>
    <scope>NUCLEOTIDE SEQUENCE [LARGE SCALE GENOMIC DNA]</scope>
    <source>
        <strain evidence="1 2">MEBiC13590</strain>
    </source>
</reference>
<dbReference type="GO" id="GO:0019058">
    <property type="term" value="P:viral life cycle"/>
    <property type="evidence" value="ECO:0007669"/>
    <property type="project" value="InterPro"/>
</dbReference>
<dbReference type="SUPFAM" id="SSF64210">
    <property type="entry name" value="Head-to-tail joining protein W, gpW"/>
    <property type="match status" value="1"/>
</dbReference>
<dbReference type="KEGG" id="orm:HTY61_09820"/>
<dbReference type="Pfam" id="PF02831">
    <property type="entry name" value="gpW"/>
    <property type="match status" value="1"/>
</dbReference>
<accession>A0A6N1VIM9</accession>
<dbReference type="InterPro" id="IPR004174">
    <property type="entry name" value="GpW"/>
</dbReference>
<organism evidence="1 2">
    <name type="scientific">Oricola thermophila</name>
    <dbReference type="NCBI Taxonomy" id="2742145"/>
    <lineage>
        <taxon>Bacteria</taxon>
        <taxon>Pseudomonadati</taxon>
        <taxon>Pseudomonadota</taxon>
        <taxon>Alphaproteobacteria</taxon>
        <taxon>Hyphomicrobiales</taxon>
        <taxon>Ahrensiaceae</taxon>
        <taxon>Oricola</taxon>
    </lineage>
</organism>
<keyword evidence="2" id="KW-1185">Reference proteome</keyword>
<sequence length="69" mass="7747">MWMQRLAEAETALHKLNTGAAVQSLSYDGESVTFTPTSLGKLRNWIGELRVALGLQSISRPRSRRVSFR</sequence>
<dbReference type="AlphaFoldDB" id="A0A6N1VIM9"/>
<protein>
    <submittedName>
        <fullName evidence="1">Phage tail protein</fullName>
    </submittedName>
</protein>
<dbReference type="InterPro" id="IPR036626">
    <property type="entry name" value="GpW_sf"/>
</dbReference>